<keyword evidence="3" id="KW-1185">Reference proteome</keyword>
<sequence>MTTLYRYGNYTPANFTPRPADADGLSTNSAAPAQRAQVLNSTILVATQAVQTGAATHYSIQPLAPNTLLAWQMSRGQYDTPANNNWDNINIYACTSGVRNARTGQVN</sequence>
<evidence type="ECO:0000313" key="1">
    <source>
        <dbReference type="EMBL" id="CEK27854.1"/>
    </source>
</evidence>
<dbReference type="Proteomes" id="UP000255169">
    <property type="component" value="Unassembled WGS sequence"/>
</dbReference>
<evidence type="ECO:0000313" key="3">
    <source>
        <dbReference type="Proteomes" id="UP000255169"/>
    </source>
</evidence>
<accession>A0A085UBP2</accession>
<proteinExistence type="predicted"/>
<reference evidence="2 3" key="2">
    <citation type="submission" date="2018-06" db="EMBL/GenBank/DDBJ databases">
        <authorList>
            <consortium name="Pathogen Informatics"/>
            <person name="Doyle S."/>
        </authorList>
    </citation>
    <scope>NUCLEOTIDE SEQUENCE [LARGE SCALE GENOMIC DNA]</scope>
    <source>
        <strain evidence="2 3">NCTC10476</strain>
    </source>
</reference>
<dbReference type="EMBL" id="UHJG01000001">
    <property type="protein sequence ID" value="SUP98302.1"/>
    <property type="molecule type" value="Genomic_DNA"/>
</dbReference>
<dbReference type="AlphaFoldDB" id="A0A085UBP2"/>
<dbReference type="EMBL" id="LN681231">
    <property type="protein sequence ID" value="CEK27854.1"/>
    <property type="molecule type" value="Genomic_DNA"/>
</dbReference>
<protein>
    <submittedName>
        <fullName evidence="1">Uncharacterized protein</fullName>
    </submittedName>
</protein>
<organism evidence="1">
    <name type="scientific">Yersinia ruckeri</name>
    <dbReference type="NCBI Taxonomy" id="29486"/>
    <lineage>
        <taxon>Bacteria</taxon>
        <taxon>Pseudomonadati</taxon>
        <taxon>Pseudomonadota</taxon>
        <taxon>Gammaproteobacteria</taxon>
        <taxon>Enterobacterales</taxon>
        <taxon>Yersiniaceae</taxon>
        <taxon>Yersinia</taxon>
    </lineage>
</organism>
<gene>
    <name evidence="1" type="ORF">CSF007_10520</name>
    <name evidence="2" type="ORF">NCTC10476_00053</name>
</gene>
<reference evidence="1" key="1">
    <citation type="journal article" date="2015" name="Genome Announc.">
        <title>Complete Genome Sequence of Yersinia ruckeri Strain CSF007-82, Etiologic Agent of Red Mouth Disease in Salmonid Fish.</title>
        <authorList>
            <person name="Nelson M.C."/>
            <person name="LaPatra S.E."/>
            <person name="Welch T.J."/>
            <person name="Graf J."/>
        </authorList>
    </citation>
    <scope>NUCLEOTIDE SEQUENCE</scope>
    <source>
        <strain evidence="1">CSF007-82</strain>
    </source>
</reference>
<dbReference type="PATRIC" id="fig|29486.44.peg.31"/>
<dbReference type="GeneID" id="66879774"/>
<evidence type="ECO:0000313" key="2">
    <source>
        <dbReference type="EMBL" id="SUP98302.1"/>
    </source>
</evidence>
<dbReference type="OrthoDB" id="6637821at2"/>
<dbReference type="RefSeq" id="WP_004721813.1">
    <property type="nucleotide sequence ID" value="NZ_CABIHR010000025.1"/>
</dbReference>
<name>A0A085UBP2_YERRU</name>
<dbReference type="KEGG" id="yrb:UGYR_03370"/>